<dbReference type="EMBL" id="VISQ01000001">
    <property type="protein sequence ID" value="TVZ68402.1"/>
    <property type="molecule type" value="Genomic_DNA"/>
</dbReference>
<feature type="chain" id="PRO_5022168942" evidence="1">
    <location>
        <begin position="24"/>
        <end position="197"/>
    </location>
</feature>
<dbReference type="PANTHER" id="PTHR33420:SF26">
    <property type="entry name" value="FIMBRIAL SUBUNIT"/>
    <property type="match status" value="1"/>
</dbReference>
<reference evidence="3" key="1">
    <citation type="submission" date="2019-06" db="EMBL/GenBank/DDBJ databases">
        <authorList>
            <person name="Deangelis K."/>
            <person name="Huntemann M."/>
            <person name="Clum A."/>
            <person name="Pillay M."/>
            <person name="Palaniappan K."/>
            <person name="Varghese N."/>
            <person name="Mikhailova N."/>
            <person name="Stamatis D."/>
            <person name="Reddy T."/>
            <person name="Daum C."/>
            <person name="Shapiro N."/>
            <person name="Ivanova N."/>
            <person name="Kyrpides N."/>
            <person name="Woyke T."/>
        </authorList>
    </citation>
    <scope>NUCLEOTIDE SEQUENCE [LARGE SCALE GENOMIC DNA]</scope>
    <source>
        <strain evidence="3">128R</strain>
    </source>
</reference>
<sequence length="197" mass="21347">MGMTCRIRNAVLALLLPSTIALAQVDNRNVEGMNGGLIATGELVSAPCSLADESTEQQLDFGTSSTSLFERVGTVSSPKIFSIILNGCPEVFSYTESPQRMQGTLILSLQPAVKIQFIGDAEPSDLRLFRVTGEAQGLALRLQDSYGEQLIPGMNSRPQVLTAGRNELRFQAQLMRVNGILVPGAWLSVMKIALEYE</sequence>
<organism evidence="3">
    <name type="scientific">Serratia fonticola</name>
    <dbReference type="NCBI Taxonomy" id="47917"/>
    <lineage>
        <taxon>Bacteria</taxon>
        <taxon>Pseudomonadati</taxon>
        <taxon>Pseudomonadota</taxon>
        <taxon>Gammaproteobacteria</taxon>
        <taxon>Enterobacterales</taxon>
        <taxon>Yersiniaceae</taxon>
        <taxon>Serratia</taxon>
    </lineage>
</organism>
<dbReference type="InterPro" id="IPR008966">
    <property type="entry name" value="Adhesion_dom_sf"/>
</dbReference>
<dbReference type="InterPro" id="IPR036937">
    <property type="entry name" value="Adhesion_dom_fimbrial_sf"/>
</dbReference>
<dbReference type="PANTHER" id="PTHR33420">
    <property type="entry name" value="FIMBRIAL SUBUNIT ELFA-RELATED"/>
    <property type="match status" value="1"/>
</dbReference>
<dbReference type="Gene3D" id="2.60.40.1090">
    <property type="entry name" value="Fimbrial-type adhesion domain"/>
    <property type="match status" value="1"/>
</dbReference>
<gene>
    <name evidence="3" type="ORF">FHU10_0834</name>
</gene>
<name>A0A559T1B6_SERFO</name>
<dbReference type="AlphaFoldDB" id="A0A559T1B6"/>
<feature type="signal peptide" evidence="1">
    <location>
        <begin position="1"/>
        <end position="23"/>
    </location>
</feature>
<reference evidence="3" key="2">
    <citation type="submission" date="2019-08" db="EMBL/GenBank/DDBJ databases">
        <title>Investigation of anaerobic lignin degradation for improved lignocellulosic biofuels.</title>
        <authorList>
            <person name="Deangelis K.PhD."/>
        </authorList>
    </citation>
    <scope>NUCLEOTIDE SEQUENCE [LARGE SCALE GENOMIC DNA]</scope>
    <source>
        <strain evidence="3">128R</strain>
    </source>
</reference>
<keyword evidence="1" id="KW-0732">Signal</keyword>
<feature type="domain" description="Fimbrial-type adhesion" evidence="2">
    <location>
        <begin position="40"/>
        <end position="185"/>
    </location>
</feature>
<dbReference type="GO" id="GO:0043709">
    <property type="term" value="P:cell adhesion involved in single-species biofilm formation"/>
    <property type="evidence" value="ECO:0007669"/>
    <property type="project" value="TreeGrafter"/>
</dbReference>
<evidence type="ECO:0000256" key="1">
    <source>
        <dbReference type="SAM" id="SignalP"/>
    </source>
</evidence>
<dbReference type="Pfam" id="PF00419">
    <property type="entry name" value="Fimbrial"/>
    <property type="match status" value="1"/>
</dbReference>
<comment type="caution">
    <text evidence="3">The sequence shown here is derived from an EMBL/GenBank/DDBJ whole genome shotgun (WGS) entry which is preliminary data.</text>
</comment>
<evidence type="ECO:0000259" key="2">
    <source>
        <dbReference type="Pfam" id="PF00419"/>
    </source>
</evidence>
<dbReference type="SUPFAM" id="SSF49401">
    <property type="entry name" value="Bacterial adhesins"/>
    <property type="match status" value="1"/>
</dbReference>
<proteinExistence type="predicted"/>
<dbReference type="InterPro" id="IPR000259">
    <property type="entry name" value="Adhesion_dom_fimbrial"/>
</dbReference>
<dbReference type="GO" id="GO:0009289">
    <property type="term" value="C:pilus"/>
    <property type="evidence" value="ECO:0007669"/>
    <property type="project" value="InterPro"/>
</dbReference>
<protein>
    <submittedName>
        <fullName evidence="3">Type 1 fimbria pilin</fullName>
    </submittedName>
</protein>
<evidence type="ECO:0000313" key="3">
    <source>
        <dbReference type="EMBL" id="TVZ68402.1"/>
    </source>
</evidence>
<accession>A0A559T1B6</accession>
<dbReference type="InterPro" id="IPR050263">
    <property type="entry name" value="Bact_Fimbrial_Adh_Pro"/>
</dbReference>